<protein>
    <submittedName>
        <fullName evidence="2">Uncharacterized protein</fullName>
    </submittedName>
</protein>
<accession>A0A5N6L5M3</accession>
<proteinExistence type="predicted"/>
<sequence>MQEGSVQVVCYNCPPNLVPTEQMDSRGSEKKRNLFCKTTFTHTQYKGMRGSSLFAHGGPKGMEDPMEELGEVGEAGGEARHRQRRKCVGQVQV</sequence>
<dbReference type="AlphaFoldDB" id="A0A5N6L5M3"/>
<evidence type="ECO:0000256" key="1">
    <source>
        <dbReference type="SAM" id="MobiDB-lite"/>
    </source>
</evidence>
<evidence type="ECO:0000313" key="3">
    <source>
        <dbReference type="Proteomes" id="UP000327013"/>
    </source>
</evidence>
<keyword evidence="3" id="KW-1185">Reference proteome</keyword>
<reference evidence="2 3" key="1">
    <citation type="submission" date="2019-06" db="EMBL/GenBank/DDBJ databases">
        <title>A chromosomal-level reference genome of Carpinus fangiana (Coryloideae, Betulaceae).</title>
        <authorList>
            <person name="Yang X."/>
            <person name="Wang Z."/>
            <person name="Zhang L."/>
            <person name="Hao G."/>
            <person name="Liu J."/>
            <person name="Yang Y."/>
        </authorList>
    </citation>
    <scope>NUCLEOTIDE SEQUENCE [LARGE SCALE GENOMIC DNA]</scope>
    <source>
        <strain evidence="2">Cfa_2016G</strain>
        <tissue evidence="2">Leaf</tissue>
    </source>
</reference>
<evidence type="ECO:0000313" key="2">
    <source>
        <dbReference type="EMBL" id="KAB9166883.1"/>
    </source>
</evidence>
<dbReference type="EMBL" id="VIBQ01000167">
    <property type="protein sequence ID" value="KAB9166883.1"/>
    <property type="molecule type" value="Genomic_DNA"/>
</dbReference>
<dbReference type="Proteomes" id="UP000327013">
    <property type="component" value="Unassembled WGS sequence"/>
</dbReference>
<gene>
    <name evidence="2" type="ORF">FH972_026991</name>
</gene>
<comment type="caution">
    <text evidence="2">The sequence shown here is derived from an EMBL/GenBank/DDBJ whole genome shotgun (WGS) entry which is preliminary data.</text>
</comment>
<feature type="region of interest" description="Disordered" evidence="1">
    <location>
        <begin position="73"/>
        <end position="93"/>
    </location>
</feature>
<organism evidence="2 3">
    <name type="scientific">Carpinus fangiana</name>
    <dbReference type="NCBI Taxonomy" id="176857"/>
    <lineage>
        <taxon>Eukaryota</taxon>
        <taxon>Viridiplantae</taxon>
        <taxon>Streptophyta</taxon>
        <taxon>Embryophyta</taxon>
        <taxon>Tracheophyta</taxon>
        <taxon>Spermatophyta</taxon>
        <taxon>Magnoliopsida</taxon>
        <taxon>eudicotyledons</taxon>
        <taxon>Gunneridae</taxon>
        <taxon>Pentapetalae</taxon>
        <taxon>rosids</taxon>
        <taxon>fabids</taxon>
        <taxon>Fagales</taxon>
        <taxon>Betulaceae</taxon>
        <taxon>Carpinus</taxon>
    </lineage>
</organism>
<name>A0A5N6L5M3_9ROSI</name>